<dbReference type="InterPro" id="IPR000299">
    <property type="entry name" value="FERM_domain"/>
</dbReference>
<dbReference type="InterPro" id="IPR057096">
    <property type="entry name" value="KRIT1_FRMD8_FERM_C"/>
</dbReference>
<dbReference type="GO" id="GO:0030182">
    <property type="term" value="P:neuron differentiation"/>
    <property type="evidence" value="ECO:0007669"/>
    <property type="project" value="UniProtKB-ARBA"/>
</dbReference>
<dbReference type="EMBL" id="HBUF01192769">
    <property type="protein sequence ID" value="CAG6658942.1"/>
    <property type="molecule type" value="Transcribed_RNA"/>
</dbReference>
<dbReference type="InterPro" id="IPR035963">
    <property type="entry name" value="FERM_2"/>
</dbReference>
<dbReference type="Gene3D" id="3.10.20.90">
    <property type="entry name" value="Phosphatidylinositol 3-kinase Catalytic Subunit, Chain A, domain 1"/>
    <property type="match status" value="1"/>
</dbReference>
<evidence type="ECO:0000256" key="1">
    <source>
        <dbReference type="ARBA" id="ARBA00039547"/>
    </source>
</evidence>
<dbReference type="SMART" id="SM00295">
    <property type="entry name" value="B41"/>
    <property type="match status" value="1"/>
</dbReference>
<dbReference type="Gene3D" id="2.30.29.30">
    <property type="entry name" value="Pleckstrin-homology domain (PH domain)/Phosphotyrosine-binding domain (PTB)"/>
    <property type="match status" value="1"/>
</dbReference>
<dbReference type="GO" id="GO:0005886">
    <property type="term" value="C:plasma membrane"/>
    <property type="evidence" value="ECO:0007669"/>
    <property type="project" value="TreeGrafter"/>
</dbReference>
<dbReference type="GO" id="GO:0090090">
    <property type="term" value="P:negative regulation of canonical Wnt signaling pathway"/>
    <property type="evidence" value="ECO:0007669"/>
    <property type="project" value="TreeGrafter"/>
</dbReference>
<dbReference type="SUPFAM" id="SSF47031">
    <property type="entry name" value="Second domain of FERM"/>
    <property type="match status" value="1"/>
</dbReference>
<dbReference type="EMBL" id="HBUF01192767">
    <property type="protein sequence ID" value="CAG6658940.1"/>
    <property type="molecule type" value="Transcribed_RNA"/>
</dbReference>
<accession>A0A8D8RXH0</accession>
<dbReference type="EMBL" id="HBUF01192768">
    <property type="protein sequence ID" value="CAG6658941.1"/>
    <property type="molecule type" value="Transcribed_RNA"/>
</dbReference>
<dbReference type="EMBL" id="HBUF01192770">
    <property type="protein sequence ID" value="CAG6658943.1"/>
    <property type="molecule type" value="Transcribed_RNA"/>
</dbReference>
<dbReference type="InterPro" id="IPR014352">
    <property type="entry name" value="FERM/acyl-CoA-bd_prot_sf"/>
</dbReference>
<dbReference type="EMBL" id="HBUF01359032">
    <property type="protein sequence ID" value="CAG6719564.1"/>
    <property type="molecule type" value="Transcribed_RNA"/>
</dbReference>
<dbReference type="AlphaFoldDB" id="A0A8D8RXH0"/>
<dbReference type="Pfam" id="PF00373">
    <property type="entry name" value="FERM_M"/>
    <property type="match status" value="1"/>
</dbReference>
<dbReference type="GO" id="GO:0009887">
    <property type="term" value="P:animal organ morphogenesis"/>
    <property type="evidence" value="ECO:0007669"/>
    <property type="project" value="UniProtKB-ARBA"/>
</dbReference>
<proteinExistence type="predicted"/>
<dbReference type="InterPro" id="IPR051594">
    <property type="entry name" value="KRIT1/FRMD8"/>
</dbReference>
<dbReference type="Pfam" id="PF24522">
    <property type="entry name" value="KRIT1_FRMD8_FERM_C"/>
    <property type="match status" value="1"/>
</dbReference>
<sequence>MSSSFHDISSNKDNANQYVTVISVDYPTQPIFPPEQYSDYIQHYREDNVNSNQMQSELSMKTTMKSMSRDLTNTSSNSNNSGNNYETFVYSRESSPLCVYLLDDTVVQINIEDAPNTTSAEIMQVMLSEKELALPGQARNVFAAWLKSGLLEVQLKPRQKPLEIYSRWQVLLARYAHASLPRQQRDQPILSFQRNTMLQLKDEMVIKDHRILDLLYAEARHNILEGRYPCDSSHYYMLGGIQARIELGSYNPSLHSSKFFRDNQDQFLPIHMRRGMIQSWFPKFSSKKSSPEVCLLEHYQKIPSNSTERKLTKKYLEFCWSLPYYGCAFFQGQIEMPVRGLTSLITHQDKPVLLGVNHNGLFLIDNQRASLLLSLSYEEFSWDLGIPAASQQDNPDCMSCIFLQFLVLENGTRVSKILQVFSKQARMIDSLISGFVDNIKSKKNLGVNNKNQDEGTMVDGLATSHEDSSSQLHTVPPPIISAPRLSNKLSKLTLATFDEQGRCIGKMGSWSFSY</sequence>
<name>A0A8D8RXH0_9HEMI</name>
<evidence type="ECO:0000313" key="3">
    <source>
        <dbReference type="EMBL" id="CAG6658941.1"/>
    </source>
</evidence>
<dbReference type="PROSITE" id="PS50057">
    <property type="entry name" value="FERM_3"/>
    <property type="match status" value="1"/>
</dbReference>
<dbReference type="EMBL" id="HBUF01126560">
    <property type="protein sequence ID" value="CAG6643317.1"/>
    <property type="molecule type" value="Transcribed_RNA"/>
</dbReference>
<dbReference type="InterPro" id="IPR019749">
    <property type="entry name" value="Band_41_domain"/>
</dbReference>
<dbReference type="EMBL" id="HBUF01126559">
    <property type="protein sequence ID" value="CAG6643316.1"/>
    <property type="molecule type" value="Transcribed_RNA"/>
</dbReference>
<feature type="domain" description="FERM" evidence="2">
    <location>
        <begin position="95"/>
        <end position="443"/>
    </location>
</feature>
<dbReference type="EMBL" id="HBUF01192766">
    <property type="protein sequence ID" value="CAG6658939.1"/>
    <property type="molecule type" value="Transcribed_RNA"/>
</dbReference>
<reference evidence="3" key="1">
    <citation type="submission" date="2021-05" db="EMBL/GenBank/DDBJ databases">
        <authorList>
            <person name="Alioto T."/>
            <person name="Alioto T."/>
            <person name="Gomez Garrido J."/>
        </authorList>
    </citation>
    <scope>NUCLEOTIDE SEQUENCE</scope>
</reference>
<dbReference type="EMBL" id="HBUF01192771">
    <property type="protein sequence ID" value="CAG6658944.1"/>
    <property type="molecule type" value="Transcribed_RNA"/>
</dbReference>
<dbReference type="EMBL" id="HBUF01533580">
    <property type="protein sequence ID" value="CAG6752528.1"/>
    <property type="molecule type" value="Transcribed_RNA"/>
</dbReference>
<organism evidence="3">
    <name type="scientific">Cacopsylla melanoneura</name>
    <dbReference type="NCBI Taxonomy" id="428564"/>
    <lineage>
        <taxon>Eukaryota</taxon>
        <taxon>Metazoa</taxon>
        <taxon>Ecdysozoa</taxon>
        <taxon>Arthropoda</taxon>
        <taxon>Hexapoda</taxon>
        <taxon>Insecta</taxon>
        <taxon>Pterygota</taxon>
        <taxon>Neoptera</taxon>
        <taxon>Paraneoptera</taxon>
        <taxon>Hemiptera</taxon>
        <taxon>Sternorrhyncha</taxon>
        <taxon>Psylloidea</taxon>
        <taxon>Psyllidae</taxon>
        <taxon>Psyllinae</taxon>
        <taxon>Cacopsylla</taxon>
    </lineage>
</organism>
<protein>
    <recommendedName>
        <fullName evidence="1">FERM domain-containing protein 8</fullName>
    </recommendedName>
</protein>
<evidence type="ECO:0000259" key="2">
    <source>
        <dbReference type="PROSITE" id="PS50057"/>
    </source>
</evidence>
<dbReference type="CDD" id="cd14473">
    <property type="entry name" value="FERM_B-lobe"/>
    <property type="match status" value="1"/>
</dbReference>
<dbReference type="Gene3D" id="1.20.80.10">
    <property type="match status" value="1"/>
</dbReference>
<dbReference type="EMBL" id="HBUF01359030">
    <property type="protein sequence ID" value="CAG6719562.1"/>
    <property type="molecule type" value="Transcribed_RNA"/>
</dbReference>
<dbReference type="EMBL" id="HBUF01533581">
    <property type="protein sequence ID" value="CAG6752529.1"/>
    <property type="molecule type" value="Transcribed_RNA"/>
</dbReference>
<dbReference type="InterPro" id="IPR019748">
    <property type="entry name" value="FERM_central"/>
</dbReference>
<dbReference type="PANTHER" id="PTHR13283">
    <property type="entry name" value="KREV INTERACTION TRAPPED 1-RELATED"/>
    <property type="match status" value="1"/>
</dbReference>
<dbReference type="PANTHER" id="PTHR13283:SF10">
    <property type="entry name" value="FERM DOMAIN-CONTAINING PROTEIN 8"/>
    <property type="match status" value="1"/>
</dbReference>
<dbReference type="EMBL" id="HBUF01359031">
    <property type="protein sequence ID" value="CAG6719563.1"/>
    <property type="molecule type" value="Transcribed_RNA"/>
</dbReference>
<dbReference type="InterPro" id="IPR011993">
    <property type="entry name" value="PH-like_dom_sf"/>
</dbReference>